<dbReference type="AlphaFoldDB" id="A0A2N6UI65"/>
<dbReference type="GO" id="GO:0005524">
    <property type="term" value="F:ATP binding"/>
    <property type="evidence" value="ECO:0007669"/>
    <property type="project" value="UniProtKB-KW"/>
</dbReference>
<dbReference type="InterPro" id="IPR037051">
    <property type="entry name" value="4-carb_acid_sugar_kinase_N_sf"/>
</dbReference>
<keyword evidence="5" id="KW-0067">ATP-binding</keyword>
<dbReference type="Proteomes" id="UP000235658">
    <property type="component" value="Unassembled WGS sequence"/>
</dbReference>
<dbReference type="Pfam" id="PF17042">
    <property type="entry name" value="NBD_C"/>
    <property type="match status" value="1"/>
</dbReference>
<evidence type="ECO:0000259" key="8">
    <source>
        <dbReference type="Pfam" id="PF17042"/>
    </source>
</evidence>
<keyword evidence="4 9" id="KW-0418">Kinase</keyword>
<gene>
    <name evidence="9" type="ORF">CJ192_07035</name>
</gene>
<evidence type="ECO:0000256" key="5">
    <source>
        <dbReference type="ARBA" id="ARBA00022840"/>
    </source>
</evidence>
<comment type="similarity">
    <text evidence="1">Belongs to the four-carbon acid sugar kinase family.</text>
</comment>
<sequence>MKEVMIIADDLTGANANCALMKGIGLTTASITGNDISDLRGEIDVFAFTTDSRAMSSDQAYKRVFEKVNKFKKDEVILYSKRIDSTLRGNLGSELKAYQDALGDKRLAICVPSFPDSKRIVVNDFMYVDGIPLMNTDAGKDSKISAVSNLVSENFKKDYEGKIKHISINEIEKGIENIKKLIIENKDYDLLIFDAITNEQIRKIAKASIESKVNFISVDPGPFTKEVTKILYKQSHISTKALAVIGSVTNVTINQMKQLYKNFNSFKLEVDPIKLIDIDLALEEIERATNLAEKELKERKLVVITTTPDDIEKRLDLKSISEEKKMSIDDLSLMISRGLAKIAKKIIVKDKAISGAFTSGGDVTIAVTEELGSQGIEIREEIEPLVAYGRLIGGCVDGLKIVSKGGMVGTDQIMVKCIDRLLSKGE</sequence>
<evidence type="ECO:0000313" key="9">
    <source>
        <dbReference type="EMBL" id="PMC81265.1"/>
    </source>
</evidence>
<dbReference type="InterPro" id="IPR010737">
    <property type="entry name" value="4-carb_acid_sugar_kinase_N"/>
</dbReference>
<reference evidence="9 10" key="1">
    <citation type="submission" date="2017-09" db="EMBL/GenBank/DDBJ databases">
        <title>Bacterial strain isolated from the female urinary microbiota.</title>
        <authorList>
            <person name="Thomas-White K."/>
            <person name="Kumar N."/>
            <person name="Forster S."/>
            <person name="Putonti C."/>
            <person name="Lawley T."/>
            <person name="Wolfe A.J."/>
        </authorList>
    </citation>
    <scope>NUCLEOTIDE SEQUENCE [LARGE SCALE GENOMIC DNA]</scope>
    <source>
        <strain evidence="9 10">UMB0204</strain>
    </source>
</reference>
<evidence type="ECO:0000256" key="4">
    <source>
        <dbReference type="ARBA" id="ARBA00022777"/>
    </source>
</evidence>
<keyword evidence="2" id="KW-0808">Transferase</keyword>
<organism evidence="9 10">
    <name type="scientific">Anaerococcus hydrogenalis</name>
    <dbReference type="NCBI Taxonomy" id="33029"/>
    <lineage>
        <taxon>Bacteria</taxon>
        <taxon>Bacillati</taxon>
        <taxon>Bacillota</taxon>
        <taxon>Tissierellia</taxon>
        <taxon>Tissierellales</taxon>
        <taxon>Peptoniphilaceae</taxon>
        <taxon>Anaerococcus</taxon>
    </lineage>
</organism>
<evidence type="ECO:0000313" key="10">
    <source>
        <dbReference type="Proteomes" id="UP000235658"/>
    </source>
</evidence>
<dbReference type="RefSeq" id="WP_004816136.1">
    <property type="nucleotide sequence ID" value="NZ_JAHAHW010000003.1"/>
</dbReference>
<dbReference type="InterPro" id="IPR031475">
    <property type="entry name" value="NBD_C"/>
</dbReference>
<evidence type="ECO:0000259" key="7">
    <source>
        <dbReference type="Pfam" id="PF07005"/>
    </source>
</evidence>
<dbReference type="GeneID" id="84578938"/>
<keyword evidence="3" id="KW-0547">Nucleotide-binding</keyword>
<dbReference type="GO" id="GO:0016301">
    <property type="term" value="F:kinase activity"/>
    <property type="evidence" value="ECO:0007669"/>
    <property type="project" value="UniProtKB-KW"/>
</dbReference>
<dbReference type="Pfam" id="PF07005">
    <property type="entry name" value="SBD_N"/>
    <property type="match status" value="1"/>
</dbReference>
<dbReference type="SUPFAM" id="SSF142764">
    <property type="entry name" value="YgbK-like"/>
    <property type="match status" value="1"/>
</dbReference>
<evidence type="ECO:0000256" key="2">
    <source>
        <dbReference type="ARBA" id="ARBA00022679"/>
    </source>
</evidence>
<protein>
    <submittedName>
        <fullName evidence="9">Four-carbon acid sugar kinase family protein</fullName>
    </submittedName>
</protein>
<feature type="domain" description="Four-carbon acid sugar kinase nucleotide binding" evidence="8">
    <location>
        <begin position="242"/>
        <end position="413"/>
    </location>
</feature>
<comment type="caution">
    <text evidence="9">The sequence shown here is derived from an EMBL/GenBank/DDBJ whole genome shotgun (WGS) entry which is preliminary data.</text>
</comment>
<dbReference type="EMBL" id="PNHP01000004">
    <property type="protein sequence ID" value="PMC81265.1"/>
    <property type="molecule type" value="Genomic_DNA"/>
</dbReference>
<keyword evidence="6" id="KW-0119">Carbohydrate metabolism</keyword>
<evidence type="ECO:0000256" key="6">
    <source>
        <dbReference type="ARBA" id="ARBA00023277"/>
    </source>
</evidence>
<evidence type="ECO:0000256" key="1">
    <source>
        <dbReference type="ARBA" id="ARBA00005715"/>
    </source>
</evidence>
<evidence type="ECO:0000256" key="3">
    <source>
        <dbReference type="ARBA" id="ARBA00022741"/>
    </source>
</evidence>
<accession>A0A2N6UI65</accession>
<name>A0A2N6UI65_9FIRM</name>
<dbReference type="Gene3D" id="3.40.50.10840">
    <property type="entry name" value="Putative sugar-binding, N-terminal domain"/>
    <property type="match status" value="1"/>
</dbReference>
<dbReference type="Gene3D" id="3.40.980.20">
    <property type="entry name" value="Four-carbon acid sugar kinase, nucleotide binding domain"/>
    <property type="match status" value="1"/>
</dbReference>
<dbReference type="InterPro" id="IPR042213">
    <property type="entry name" value="NBD_C_sf"/>
</dbReference>
<feature type="domain" description="Four-carbon acid sugar kinase N-terminal" evidence="7">
    <location>
        <begin position="5"/>
        <end position="226"/>
    </location>
</feature>
<proteinExistence type="inferred from homology"/>